<dbReference type="GO" id="GO:0009098">
    <property type="term" value="P:L-leucine biosynthetic process"/>
    <property type="evidence" value="ECO:0007669"/>
    <property type="project" value="TreeGrafter"/>
</dbReference>
<dbReference type="PANTHER" id="PTHR11825:SF44">
    <property type="entry name" value="BRANCHED-CHAIN-AMINO-ACID AMINOTRANSFERASE"/>
    <property type="match status" value="1"/>
</dbReference>
<evidence type="ECO:0000313" key="4">
    <source>
        <dbReference type="EMBL" id="CAK5284931.1"/>
    </source>
</evidence>
<comment type="similarity">
    <text evidence="2">Belongs to the class-IV pyridoxal-phosphate-dependent aminotransferase family.</text>
</comment>
<dbReference type="SUPFAM" id="SSF56752">
    <property type="entry name" value="D-aminoacid aminotransferase-like PLP-dependent enzymes"/>
    <property type="match status" value="1"/>
</dbReference>
<sequence>MTGTKPSIGACTLVARRYRRVQARIELLALRKLVTEAGSMKFFAVFDDEDGGITVVTPPLNGTILPGVTRESVLTLLRTHAASPSSGLLTLLASLPRLAIEERELTTDELIVAAQAGRLRETFGVGTAVLVVAVERIGISEGEREIGKVTDIAMSHGKGLGPVGDALYEKILAIKDGREQFENWTVLC</sequence>
<keyword evidence="3" id="KW-0663">Pyridoxal phosphate</keyword>
<dbReference type="GO" id="GO:0005739">
    <property type="term" value="C:mitochondrion"/>
    <property type="evidence" value="ECO:0007669"/>
    <property type="project" value="TreeGrafter"/>
</dbReference>
<dbReference type="GO" id="GO:0004084">
    <property type="term" value="F:branched-chain-amino-acid transaminase activity"/>
    <property type="evidence" value="ECO:0007669"/>
    <property type="project" value="InterPro"/>
</dbReference>
<dbReference type="InterPro" id="IPR036038">
    <property type="entry name" value="Aminotransferase-like"/>
</dbReference>
<keyword evidence="5" id="KW-1185">Reference proteome</keyword>
<evidence type="ECO:0000313" key="5">
    <source>
        <dbReference type="Proteomes" id="UP001295794"/>
    </source>
</evidence>
<dbReference type="GO" id="GO:0009099">
    <property type="term" value="P:L-valine biosynthetic process"/>
    <property type="evidence" value="ECO:0007669"/>
    <property type="project" value="TreeGrafter"/>
</dbReference>
<protein>
    <submittedName>
        <fullName evidence="4">Uncharacterized protein</fullName>
    </submittedName>
</protein>
<dbReference type="PANTHER" id="PTHR11825">
    <property type="entry name" value="SUBGROUP IIII AMINOTRANSFERASE"/>
    <property type="match status" value="1"/>
</dbReference>
<evidence type="ECO:0000256" key="3">
    <source>
        <dbReference type="ARBA" id="ARBA00022898"/>
    </source>
</evidence>
<name>A0AAD2HZ70_9AGAR</name>
<dbReference type="Gene3D" id="3.20.10.10">
    <property type="entry name" value="D-amino Acid Aminotransferase, subunit A, domain 2"/>
    <property type="match status" value="1"/>
</dbReference>
<dbReference type="AlphaFoldDB" id="A0AAD2HZ70"/>
<evidence type="ECO:0000256" key="1">
    <source>
        <dbReference type="ARBA" id="ARBA00001933"/>
    </source>
</evidence>
<organism evidence="4 5">
    <name type="scientific">Mycena citricolor</name>
    <dbReference type="NCBI Taxonomy" id="2018698"/>
    <lineage>
        <taxon>Eukaryota</taxon>
        <taxon>Fungi</taxon>
        <taxon>Dikarya</taxon>
        <taxon>Basidiomycota</taxon>
        <taxon>Agaricomycotina</taxon>
        <taxon>Agaricomycetes</taxon>
        <taxon>Agaricomycetidae</taxon>
        <taxon>Agaricales</taxon>
        <taxon>Marasmiineae</taxon>
        <taxon>Mycenaceae</taxon>
        <taxon>Mycena</taxon>
    </lineage>
</organism>
<comment type="cofactor">
    <cofactor evidence="1">
        <name>pyridoxal 5'-phosphate</name>
        <dbReference type="ChEBI" id="CHEBI:597326"/>
    </cofactor>
</comment>
<comment type="caution">
    <text evidence="4">The sequence shown here is derived from an EMBL/GenBank/DDBJ whole genome shotgun (WGS) entry which is preliminary data.</text>
</comment>
<proteinExistence type="inferred from homology"/>
<dbReference type="InterPro" id="IPR043132">
    <property type="entry name" value="BCAT-like_C"/>
</dbReference>
<dbReference type="Proteomes" id="UP001295794">
    <property type="component" value="Unassembled WGS sequence"/>
</dbReference>
<reference evidence="4" key="1">
    <citation type="submission" date="2023-11" db="EMBL/GenBank/DDBJ databases">
        <authorList>
            <person name="De Vega J J."/>
            <person name="De Vega J J."/>
        </authorList>
    </citation>
    <scope>NUCLEOTIDE SEQUENCE</scope>
</reference>
<evidence type="ECO:0000256" key="2">
    <source>
        <dbReference type="ARBA" id="ARBA00009320"/>
    </source>
</evidence>
<accession>A0AAD2HZ70</accession>
<dbReference type="InterPro" id="IPR005786">
    <property type="entry name" value="B_amino_transII"/>
</dbReference>
<gene>
    <name evidence="4" type="ORF">MYCIT1_LOCUS38471</name>
</gene>
<dbReference type="EMBL" id="CAVNYO010000481">
    <property type="protein sequence ID" value="CAK5284931.1"/>
    <property type="molecule type" value="Genomic_DNA"/>
</dbReference>